<feature type="signal peptide" evidence="2">
    <location>
        <begin position="1"/>
        <end position="21"/>
    </location>
</feature>
<sequence length="147" mass="15828">MRTRATTTLVAVLLAALTACSSGDGSDDAAPASTGEVDGLPETRPAADPDVAQAVMNYTTAYFTGDADTAYETLSDRCQKSTTPQAYEAVVRQALADYGPDHPATDVQTDVRGELALVSYKVHGLPKLDQHRQRWVFEIGDWKYDAC</sequence>
<evidence type="ECO:0000313" key="3">
    <source>
        <dbReference type="EMBL" id="WND23536.1"/>
    </source>
</evidence>
<feature type="chain" id="PRO_5045427168" description="Lipoprotein" evidence="2">
    <location>
        <begin position="22"/>
        <end position="147"/>
    </location>
</feature>
<organism evidence="3 4">
    <name type="scientific">Streptomyces violaceus</name>
    <name type="common">Streptomyces venezuelae</name>
    <dbReference type="NCBI Taxonomy" id="1936"/>
    <lineage>
        <taxon>Bacteria</taxon>
        <taxon>Bacillati</taxon>
        <taxon>Actinomycetota</taxon>
        <taxon>Actinomycetes</taxon>
        <taxon>Kitasatosporales</taxon>
        <taxon>Streptomycetaceae</taxon>
        <taxon>Streptomyces</taxon>
    </lineage>
</organism>
<keyword evidence="2" id="KW-0732">Signal</keyword>
<gene>
    <name evidence="3" type="ORF">RI060_42200</name>
</gene>
<evidence type="ECO:0000256" key="1">
    <source>
        <dbReference type="SAM" id="MobiDB-lite"/>
    </source>
</evidence>
<evidence type="ECO:0008006" key="5">
    <source>
        <dbReference type="Google" id="ProtNLM"/>
    </source>
</evidence>
<keyword evidence="4" id="KW-1185">Reference proteome</keyword>
<dbReference type="SUPFAM" id="SSF54427">
    <property type="entry name" value="NTF2-like"/>
    <property type="match status" value="1"/>
</dbReference>
<protein>
    <recommendedName>
        <fullName evidence="5">Lipoprotein</fullName>
    </recommendedName>
</protein>
<dbReference type="EMBL" id="CP134213">
    <property type="protein sequence ID" value="WND23536.1"/>
    <property type="molecule type" value="Genomic_DNA"/>
</dbReference>
<evidence type="ECO:0000256" key="2">
    <source>
        <dbReference type="SAM" id="SignalP"/>
    </source>
</evidence>
<dbReference type="PROSITE" id="PS51257">
    <property type="entry name" value="PROKAR_LIPOPROTEIN"/>
    <property type="match status" value="1"/>
</dbReference>
<evidence type="ECO:0000313" key="4">
    <source>
        <dbReference type="Proteomes" id="UP001249394"/>
    </source>
</evidence>
<reference evidence="3 4" key="1">
    <citation type="submission" date="2023-09" db="EMBL/GenBank/DDBJ databases">
        <title>The genome sequence of Streptomyces anthocyanicus.</title>
        <authorList>
            <person name="Mo P."/>
        </authorList>
    </citation>
    <scope>NUCLEOTIDE SEQUENCE [LARGE SCALE GENOMIC DNA]</scope>
    <source>
        <strain evidence="3 4">JCM 4387</strain>
    </source>
</reference>
<dbReference type="Proteomes" id="UP001249394">
    <property type="component" value="Chromosome"/>
</dbReference>
<name>A0ABY9UKY6_STRVL</name>
<proteinExistence type="predicted"/>
<dbReference type="InterPro" id="IPR032710">
    <property type="entry name" value="NTF2-like_dom_sf"/>
</dbReference>
<accession>A0ABY9UKY6</accession>
<feature type="region of interest" description="Disordered" evidence="1">
    <location>
        <begin position="21"/>
        <end position="46"/>
    </location>
</feature>